<feature type="transmembrane region" description="Helical" evidence="1">
    <location>
        <begin position="191"/>
        <end position="211"/>
    </location>
</feature>
<gene>
    <name evidence="2" type="ORF">FRZ67_22800</name>
</gene>
<dbReference type="EMBL" id="CP042435">
    <property type="protein sequence ID" value="QEC69988.1"/>
    <property type="molecule type" value="Genomic_DNA"/>
</dbReference>
<feature type="transmembrane region" description="Helical" evidence="1">
    <location>
        <begin position="314"/>
        <end position="335"/>
    </location>
</feature>
<keyword evidence="3" id="KW-1185">Reference proteome</keyword>
<sequence>MNISSPLLFEPKGFLQQLSYVLKTIFLLFPSAVFIVITWQVFWVLTQGKDILITALEKDWVAGFFLLALLFYVLVTWYSGRILIYRKTEIIYILAKNVSQNNKQKEFPVYLQLIFNMPRFFGYIIFALIWIGLLKLVYWPGAASSPNISGTISYLLLLLVSVLYVVQYSMTKKLREKLFETNDENKKPLRIKLLGAAGIVVLALIIINFLICNVWLLIISLIVIQAIFLFVVIIRRNIRDMTELPRLNNNNKQGNAGFEQWKQNCGITTGNNLLLKFMYFANIPYKEKALLITFMFIGIAALTIYSFAIGSLQWSLLIGSLTFVMLAFGVLVLVFSGVSVLSVAKKINFHFLFLVIAIIEGMFNFLEPHKVMLTDNAKSQEVFTNRPDIKTYFTHWMASHANAIDSSAAYPVVFILADGGASRSGYWTASILSSLDEKSKLKFSQHLFCLSVASGGSVGNAAYYALLKKRYNNQAPPADSLLQTVRDYLSADFLTYTLARMLGPDVLRFLLPVFGTDRADALRVAMNEGGIGELKGAMADDLIDYIGDTALIYALPILCINTTHMQDATPAVISTVKINDSIYGRKMDVLSLLPSGKSMQLSTATILGARFPYISPAGRIAENDSIFHYFVDGGYFDNSGAGFVHETILYLHDLISDTALLDTKTKERYSKLKFYVIHAMNSPVSTGKTNNVPPLQNDLMAPILTLMGSYESQTSVNNIRLKNYLKEINKDTVSYIDVGLYDSLDVKNEADRIPMNWSISQHFVGKINEQLNKQFLPGRMLPAFLEKIK</sequence>
<reference evidence="2 3" key="1">
    <citation type="journal article" date="2016" name="Int. J. Syst. Evol. Microbiol.">
        <title>Panacibacter ginsenosidivorans gen. nov., sp. nov., with ginsenoside converting activity isolated from soil of a ginseng field.</title>
        <authorList>
            <person name="Siddiqi M.Z."/>
            <person name="Muhammad Shafi S."/>
            <person name="Choi K.D."/>
            <person name="Im W.T."/>
        </authorList>
    </citation>
    <scope>NUCLEOTIDE SEQUENCE [LARGE SCALE GENOMIC DNA]</scope>
    <source>
        <strain evidence="2 3">Gsoil1550</strain>
    </source>
</reference>
<feature type="transmembrane region" description="Helical" evidence="1">
    <location>
        <begin position="120"/>
        <end position="139"/>
    </location>
</feature>
<evidence type="ECO:0008006" key="4">
    <source>
        <dbReference type="Google" id="ProtNLM"/>
    </source>
</evidence>
<keyword evidence="1" id="KW-1133">Transmembrane helix</keyword>
<evidence type="ECO:0000256" key="1">
    <source>
        <dbReference type="SAM" id="Phobius"/>
    </source>
</evidence>
<organism evidence="2 3">
    <name type="scientific">Panacibacter ginsenosidivorans</name>
    <dbReference type="NCBI Taxonomy" id="1813871"/>
    <lineage>
        <taxon>Bacteria</taxon>
        <taxon>Pseudomonadati</taxon>
        <taxon>Bacteroidota</taxon>
        <taxon>Chitinophagia</taxon>
        <taxon>Chitinophagales</taxon>
        <taxon>Chitinophagaceae</taxon>
        <taxon>Panacibacter</taxon>
    </lineage>
</organism>
<dbReference type="Proteomes" id="UP000321533">
    <property type="component" value="Chromosome"/>
</dbReference>
<keyword evidence="1" id="KW-0472">Membrane</keyword>
<evidence type="ECO:0000313" key="2">
    <source>
        <dbReference type="EMBL" id="QEC69988.1"/>
    </source>
</evidence>
<feature type="transmembrane region" description="Helical" evidence="1">
    <location>
        <begin position="347"/>
        <end position="366"/>
    </location>
</feature>
<feature type="transmembrane region" description="Helical" evidence="1">
    <location>
        <begin position="217"/>
        <end position="234"/>
    </location>
</feature>
<feature type="transmembrane region" description="Helical" evidence="1">
    <location>
        <begin position="289"/>
        <end position="308"/>
    </location>
</feature>
<dbReference type="KEGG" id="pgin:FRZ67_22800"/>
<dbReference type="RefSeq" id="WP_147192864.1">
    <property type="nucleotide sequence ID" value="NZ_CP042435.1"/>
</dbReference>
<evidence type="ECO:0000313" key="3">
    <source>
        <dbReference type="Proteomes" id="UP000321533"/>
    </source>
</evidence>
<name>A0A5B8VI77_9BACT</name>
<accession>A0A5B8VI77</accession>
<keyword evidence="1" id="KW-0812">Transmembrane</keyword>
<proteinExistence type="predicted"/>
<feature type="transmembrane region" description="Helical" evidence="1">
    <location>
        <begin position="20"/>
        <end position="45"/>
    </location>
</feature>
<dbReference type="OrthoDB" id="1488930at2"/>
<protein>
    <recommendedName>
        <fullName evidence="4">PNPLA domain-containing protein</fullName>
    </recommendedName>
</protein>
<feature type="transmembrane region" description="Helical" evidence="1">
    <location>
        <begin position="151"/>
        <end position="170"/>
    </location>
</feature>
<feature type="transmembrane region" description="Helical" evidence="1">
    <location>
        <begin position="60"/>
        <end position="78"/>
    </location>
</feature>
<dbReference type="AlphaFoldDB" id="A0A5B8VI77"/>